<dbReference type="EMBL" id="JACHJP010000010">
    <property type="protein sequence ID" value="MBB4919505.1"/>
    <property type="molecule type" value="Genomic_DNA"/>
</dbReference>
<evidence type="ECO:0000256" key="3">
    <source>
        <dbReference type="ARBA" id="ARBA00022989"/>
    </source>
</evidence>
<feature type="transmembrane region" description="Helical" evidence="6">
    <location>
        <begin position="219"/>
        <end position="237"/>
    </location>
</feature>
<sequence length="244" mass="25823">MPNHIRVEILRMLRNKRYVIFVVAFPVVLYVLFCNIVAGQASSGGGGAAAYLMVSMGAYGALSASIMSTAVPWAQERQAGWLRQLQITPLPGWSIILTKLVSTLLLALPSLALVFVVAMTTQGVSLAPGRWALLFLGMWIGILPFAALGLAVGSLVPPDTAQPAAMIGMFGLAILGGLWFPVDTMPATMQTIAHALPSFSYADIGWNLVSGQAPPLQDVVTTLVWAVVLGAAAVFAYRRATARA</sequence>
<keyword evidence="3 6" id="KW-1133">Transmembrane helix</keyword>
<dbReference type="InterPro" id="IPR000412">
    <property type="entry name" value="ABC_2_transport"/>
</dbReference>
<accession>A0A7W7QTI5</accession>
<dbReference type="RefSeq" id="WP_184721823.1">
    <property type="nucleotide sequence ID" value="NZ_JACHJP010000010.1"/>
</dbReference>
<keyword evidence="5" id="KW-0046">Antibiotic resistance</keyword>
<dbReference type="PIRSF" id="PIRSF006648">
    <property type="entry name" value="DrrB"/>
    <property type="match status" value="1"/>
</dbReference>
<feature type="transmembrane region" description="Helical" evidence="6">
    <location>
        <begin position="164"/>
        <end position="182"/>
    </location>
</feature>
<feature type="transmembrane region" description="Helical" evidence="6">
    <location>
        <begin position="50"/>
        <end position="74"/>
    </location>
</feature>
<dbReference type="PROSITE" id="PS51012">
    <property type="entry name" value="ABC_TM2"/>
    <property type="match status" value="1"/>
</dbReference>
<dbReference type="PANTHER" id="PTHR43229:SF2">
    <property type="entry name" value="NODULATION PROTEIN J"/>
    <property type="match status" value="1"/>
</dbReference>
<keyword evidence="9" id="KW-1185">Reference proteome</keyword>
<reference evidence="8 9" key="1">
    <citation type="submission" date="2020-08" db="EMBL/GenBank/DDBJ databases">
        <title>Genomic Encyclopedia of Type Strains, Phase III (KMG-III): the genomes of soil and plant-associated and newly described type strains.</title>
        <authorList>
            <person name="Whitman W."/>
        </authorList>
    </citation>
    <scope>NUCLEOTIDE SEQUENCE [LARGE SCALE GENOMIC DNA]</scope>
    <source>
        <strain evidence="8 9">CECT 8840</strain>
    </source>
</reference>
<evidence type="ECO:0000256" key="4">
    <source>
        <dbReference type="ARBA" id="ARBA00023136"/>
    </source>
</evidence>
<dbReference type="InterPro" id="IPR047817">
    <property type="entry name" value="ABC2_TM_bact-type"/>
</dbReference>
<dbReference type="GO" id="GO:0043190">
    <property type="term" value="C:ATP-binding cassette (ABC) transporter complex"/>
    <property type="evidence" value="ECO:0007669"/>
    <property type="project" value="InterPro"/>
</dbReference>
<evidence type="ECO:0000256" key="1">
    <source>
        <dbReference type="ARBA" id="ARBA00004141"/>
    </source>
</evidence>
<feature type="transmembrane region" description="Helical" evidence="6">
    <location>
        <begin position="18"/>
        <end position="38"/>
    </location>
</feature>
<dbReference type="AlphaFoldDB" id="A0A7W7QTI5"/>
<evidence type="ECO:0000256" key="6">
    <source>
        <dbReference type="SAM" id="Phobius"/>
    </source>
</evidence>
<dbReference type="Proteomes" id="UP000552644">
    <property type="component" value="Unassembled WGS sequence"/>
</dbReference>
<comment type="caution">
    <text evidence="8">The sequence shown here is derived from an EMBL/GenBank/DDBJ whole genome shotgun (WGS) entry which is preliminary data.</text>
</comment>
<feature type="domain" description="ABC transmembrane type-2" evidence="7">
    <location>
        <begin position="17"/>
        <end position="240"/>
    </location>
</feature>
<keyword evidence="2 6" id="KW-0812">Transmembrane</keyword>
<protein>
    <submittedName>
        <fullName evidence="8">ABC-2 type transport system permease protein</fullName>
    </submittedName>
</protein>
<evidence type="ECO:0000313" key="8">
    <source>
        <dbReference type="EMBL" id="MBB4919505.1"/>
    </source>
</evidence>
<name>A0A7W7QTI5_9ACTN</name>
<gene>
    <name evidence="8" type="ORF">FHS44_006648</name>
</gene>
<dbReference type="PANTHER" id="PTHR43229">
    <property type="entry name" value="NODULATION PROTEIN J"/>
    <property type="match status" value="1"/>
</dbReference>
<dbReference type="GO" id="GO:0046677">
    <property type="term" value="P:response to antibiotic"/>
    <property type="evidence" value="ECO:0007669"/>
    <property type="project" value="UniProtKB-KW"/>
</dbReference>
<feature type="transmembrane region" description="Helical" evidence="6">
    <location>
        <begin position="131"/>
        <end position="152"/>
    </location>
</feature>
<evidence type="ECO:0000313" key="9">
    <source>
        <dbReference type="Proteomes" id="UP000552644"/>
    </source>
</evidence>
<dbReference type="Pfam" id="PF12698">
    <property type="entry name" value="ABC2_membrane_3"/>
    <property type="match status" value="1"/>
</dbReference>
<evidence type="ECO:0000256" key="5">
    <source>
        <dbReference type="ARBA" id="ARBA00023251"/>
    </source>
</evidence>
<evidence type="ECO:0000259" key="7">
    <source>
        <dbReference type="PROSITE" id="PS51012"/>
    </source>
</evidence>
<feature type="transmembrane region" description="Helical" evidence="6">
    <location>
        <begin position="95"/>
        <end position="119"/>
    </location>
</feature>
<dbReference type="InterPro" id="IPR051784">
    <property type="entry name" value="Nod_factor_ABC_transporter"/>
</dbReference>
<organism evidence="8 9">
    <name type="scientific">Streptosporangium saharense</name>
    <dbReference type="NCBI Taxonomy" id="1706840"/>
    <lineage>
        <taxon>Bacteria</taxon>
        <taxon>Bacillati</taxon>
        <taxon>Actinomycetota</taxon>
        <taxon>Actinomycetes</taxon>
        <taxon>Streptosporangiales</taxon>
        <taxon>Streptosporangiaceae</taxon>
        <taxon>Streptosporangium</taxon>
    </lineage>
</organism>
<dbReference type="InterPro" id="IPR013525">
    <property type="entry name" value="ABC2_TM"/>
</dbReference>
<keyword evidence="4 6" id="KW-0472">Membrane</keyword>
<evidence type="ECO:0000256" key="2">
    <source>
        <dbReference type="ARBA" id="ARBA00022692"/>
    </source>
</evidence>
<proteinExistence type="predicted"/>
<comment type="subcellular location">
    <subcellularLocation>
        <location evidence="1">Membrane</location>
        <topology evidence="1">Multi-pass membrane protein</topology>
    </subcellularLocation>
</comment>
<dbReference type="GO" id="GO:0140359">
    <property type="term" value="F:ABC-type transporter activity"/>
    <property type="evidence" value="ECO:0007669"/>
    <property type="project" value="InterPro"/>
</dbReference>